<evidence type="ECO:0000313" key="2">
    <source>
        <dbReference type="EMBL" id="MBX61195.1"/>
    </source>
</evidence>
<keyword evidence="1" id="KW-0812">Transmembrane</keyword>
<keyword evidence="1" id="KW-0472">Membrane</keyword>
<organism evidence="2">
    <name type="scientific">Rhizophora mucronata</name>
    <name type="common">Asiatic mangrove</name>
    <dbReference type="NCBI Taxonomy" id="61149"/>
    <lineage>
        <taxon>Eukaryota</taxon>
        <taxon>Viridiplantae</taxon>
        <taxon>Streptophyta</taxon>
        <taxon>Embryophyta</taxon>
        <taxon>Tracheophyta</taxon>
        <taxon>Spermatophyta</taxon>
        <taxon>Magnoliopsida</taxon>
        <taxon>eudicotyledons</taxon>
        <taxon>Gunneridae</taxon>
        <taxon>Pentapetalae</taxon>
        <taxon>rosids</taxon>
        <taxon>fabids</taxon>
        <taxon>Malpighiales</taxon>
        <taxon>Rhizophoraceae</taxon>
        <taxon>Rhizophora</taxon>
    </lineage>
</organism>
<feature type="transmembrane region" description="Helical" evidence="1">
    <location>
        <begin position="32"/>
        <end position="55"/>
    </location>
</feature>
<keyword evidence="1" id="KW-1133">Transmembrane helix</keyword>
<protein>
    <submittedName>
        <fullName evidence="2">Uncharacterized protein</fullName>
    </submittedName>
</protein>
<sequence>MFMAKKNGLMIQTKPLFCSQFQIHPILTTKSLIYLLPFDPFRPFLFLAIFLLGLFT</sequence>
<dbReference type="EMBL" id="GGEC01080711">
    <property type="protein sequence ID" value="MBX61195.1"/>
    <property type="molecule type" value="Transcribed_RNA"/>
</dbReference>
<proteinExistence type="predicted"/>
<evidence type="ECO:0000256" key="1">
    <source>
        <dbReference type="SAM" id="Phobius"/>
    </source>
</evidence>
<accession>A0A2P2Q2J2</accession>
<reference evidence="2" key="1">
    <citation type="submission" date="2018-02" db="EMBL/GenBank/DDBJ databases">
        <title>Rhizophora mucronata_Transcriptome.</title>
        <authorList>
            <person name="Meera S.P."/>
            <person name="Sreeshan A."/>
            <person name="Augustine A."/>
        </authorList>
    </citation>
    <scope>NUCLEOTIDE SEQUENCE</scope>
    <source>
        <tissue evidence="2">Leaf</tissue>
    </source>
</reference>
<name>A0A2P2Q2J2_RHIMU</name>
<dbReference type="AlphaFoldDB" id="A0A2P2Q2J2"/>